<evidence type="ECO:0000313" key="3">
    <source>
        <dbReference type="Proteomes" id="UP001629113"/>
    </source>
</evidence>
<evidence type="ECO:0000313" key="2">
    <source>
        <dbReference type="EMBL" id="KAL3419803.1"/>
    </source>
</evidence>
<reference evidence="2 3" key="1">
    <citation type="submission" date="2024-06" db="EMBL/GenBank/DDBJ databases">
        <title>Complete genome of Phlyctema vagabunda strain 19-DSS-EL-015.</title>
        <authorList>
            <person name="Fiorenzani C."/>
        </authorList>
    </citation>
    <scope>NUCLEOTIDE SEQUENCE [LARGE SCALE GENOMIC DNA]</scope>
    <source>
        <strain evidence="2 3">19-DSS-EL-015</strain>
    </source>
</reference>
<gene>
    <name evidence="2" type="ORF">PVAG01_08301</name>
</gene>
<comment type="caution">
    <text evidence="2">The sequence shown here is derived from an EMBL/GenBank/DDBJ whole genome shotgun (WGS) entry which is preliminary data.</text>
</comment>
<keyword evidence="1" id="KW-0812">Transmembrane</keyword>
<evidence type="ECO:0000256" key="1">
    <source>
        <dbReference type="SAM" id="Phobius"/>
    </source>
</evidence>
<keyword evidence="1" id="KW-0472">Membrane</keyword>
<keyword evidence="1" id="KW-1133">Transmembrane helix</keyword>
<name>A0ABR4P907_9HELO</name>
<protein>
    <recommendedName>
        <fullName evidence="4">NAD(P)-binding protein</fullName>
    </recommendedName>
</protein>
<evidence type="ECO:0008006" key="4">
    <source>
        <dbReference type="Google" id="ProtNLM"/>
    </source>
</evidence>
<dbReference type="EMBL" id="JBFCZG010000007">
    <property type="protein sequence ID" value="KAL3419803.1"/>
    <property type="molecule type" value="Genomic_DNA"/>
</dbReference>
<proteinExistence type="predicted"/>
<organism evidence="2 3">
    <name type="scientific">Phlyctema vagabunda</name>
    <dbReference type="NCBI Taxonomy" id="108571"/>
    <lineage>
        <taxon>Eukaryota</taxon>
        <taxon>Fungi</taxon>
        <taxon>Dikarya</taxon>
        <taxon>Ascomycota</taxon>
        <taxon>Pezizomycotina</taxon>
        <taxon>Leotiomycetes</taxon>
        <taxon>Helotiales</taxon>
        <taxon>Dermateaceae</taxon>
        <taxon>Phlyctema</taxon>
    </lineage>
</organism>
<dbReference type="Proteomes" id="UP001629113">
    <property type="component" value="Unassembled WGS sequence"/>
</dbReference>
<accession>A0ABR4P907</accession>
<keyword evidence="3" id="KW-1185">Reference proteome</keyword>
<feature type="transmembrane region" description="Helical" evidence="1">
    <location>
        <begin position="22"/>
        <end position="48"/>
    </location>
</feature>
<sequence>MVQVLPANSRSPAYVHVLQNILLIYAAVVLAPYLAFLALASQAIVPFLKAAKHIKQHRQWRVSSSSTFRPRTILISGIGTTKGLALARDFYRAGHRVIGADYEAYGIPVLGHYSVAIERFRRLPKYDNIIEHTKALIGIILADRVELWIDCQESISAVEAAEVAEIVQKETKCKAVQFSTAVTAVLQDKDSFVENARQLNLNVQEAIVVTSVTEALAHLSPKRGNKQYSMKGVGANELSQTILPLATTKETDEFVRRLKPSPFRPFILQEYVSGIEYCAHSLVLKGRVEAFVACPQGKQIMNWTALPSSTALSKAMLSFTQTYAKSIPDESGHLTMDFVVDAAVAEKAETAIGVREQEIKDLMREMYPVQCRSTPHESILLLSSEAEAEDLAETYLSMLPDHEPRGIASGHRSQKMVVPQPGLPGYYWIGHDLITLVLLPLVGMISFEVSPADMLTLWMRFLEHVIYWKDSTCELWDPWPAWTYYFIFLPMKFLDSLLERRWWSFCDISTGKMERC</sequence>